<evidence type="ECO:0000313" key="2">
    <source>
        <dbReference type="Proteomes" id="UP001196509"/>
    </source>
</evidence>
<accession>A0AAE2ZLW7</accession>
<dbReference type="Proteomes" id="UP001196509">
    <property type="component" value="Unassembled WGS sequence"/>
</dbReference>
<keyword evidence="2" id="KW-1185">Reference proteome</keyword>
<sequence length="222" mass="25387">MRDDPVEAARVSDLKKDRYHIQLPVGSMFVSSGFKPPKCYLGDEHDDIVLGWIAKCLPEWPVFCEIFPKPRPDKHKKTKFKSLDTSIMELADDIAYGLHDLEDAIGLRRISRRAIRQRFEKRRHISAAMPCSGRHRSGIRSHPVAEPQILLRSFLFCRDDLFAVTRVRVDGKGLKAIQSAECEGSKNSGRTQDYQEQHGGTFVRIGSTIFWQPVFSTGRFRT</sequence>
<dbReference type="Gene3D" id="1.10.3210.10">
    <property type="entry name" value="Hypothetical protein af1432"/>
    <property type="match status" value="1"/>
</dbReference>
<organism evidence="1 2">
    <name type="scientific">Flavimaribacter sediminis</name>
    <dbReference type="NCBI Taxonomy" id="2865987"/>
    <lineage>
        <taxon>Bacteria</taxon>
        <taxon>Pseudomonadati</taxon>
        <taxon>Pseudomonadota</taxon>
        <taxon>Alphaproteobacteria</taxon>
        <taxon>Hyphomicrobiales</taxon>
        <taxon>Rhizobiaceae</taxon>
        <taxon>Flavimaribacter</taxon>
    </lineage>
</organism>
<comment type="caution">
    <text evidence="1">The sequence shown here is derived from an EMBL/GenBank/DDBJ whole genome shotgun (WGS) entry which is preliminary data.</text>
</comment>
<evidence type="ECO:0000313" key="1">
    <source>
        <dbReference type="EMBL" id="MBW8636880.1"/>
    </source>
</evidence>
<gene>
    <name evidence="1" type="ORF">K1W69_06745</name>
</gene>
<protein>
    <submittedName>
        <fullName evidence="1">Uncharacterized protein</fullName>
    </submittedName>
</protein>
<dbReference type="RefSeq" id="WP_220227525.1">
    <property type="nucleotide sequence ID" value="NZ_JAICBX010000001.1"/>
</dbReference>
<dbReference type="EMBL" id="JAICBX010000001">
    <property type="protein sequence ID" value="MBW8636880.1"/>
    <property type="molecule type" value="Genomic_DNA"/>
</dbReference>
<dbReference type="AlphaFoldDB" id="A0AAE2ZLW7"/>
<reference evidence="1" key="1">
    <citation type="submission" date="2021-08" db="EMBL/GenBank/DDBJ databases">
        <title>Hoeflea bacterium WL0058 sp. nov., isolated from the sediment.</title>
        <authorList>
            <person name="Wang L."/>
            <person name="Zhang D."/>
        </authorList>
    </citation>
    <scope>NUCLEOTIDE SEQUENCE</scope>
    <source>
        <strain evidence="1">WL0058</strain>
    </source>
</reference>
<proteinExistence type="predicted"/>
<name>A0AAE2ZLW7_9HYPH</name>